<dbReference type="SUPFAM" id="SSF52096">
    <property type="entry name" value="ClpP/crotonase"/>
    <property type="match status" value="1"/>
</dbReference>
<name>X1U404_9ZZZZ</name>
<protein>
    <recommendedName>
        <fullName evidence="2">Enoyl-CoA hydratase</fullName>
    </recommendedName>
</protein>
<dbReference type="AlphaFoldDB" id="X1U404"/>
<dbReference type="PANTHER" id="PTHR11941:SF54">
    <property type="entry name" value="ENOYL-COA HYDRATASE, MITOCHONDRIAL"/>
    <property type="match status" value="1"/>
</dbReference>
<dbReference type="InterPro" id="IPR001753">
    <property type="entry name" value="Enoyl-CoA_hydra/iso"/>
</dbReference>
<proteinExistence type="predicted"/>
<dbReference type="GO" id="GO:0003824">
    <property type="term" value="F:catalytic activity"/>
    <property type="evidence" value="ECO:0007669"/>
    <property type="project" value="UniProtKB-ARBA"/>
</dbReference>
<feature type="non-terminal residue" evidence="1">
    <location>
        <position position="164"/>
    </location>
</feature>
<dbReference type="EMBL" id="BARW01019695">
    <property type="protein sequence ID" value="GAI98366.1"/>
    <property type="molecule type" value="Genomic_DNA"/>
</dbReference>
<gene>
    <name evidence="1" type="ORF">S12H4_33429</name>
</gene>
<reference evidence="1" key="1">
    <citation type="journal article" date="2014" name="Front. Microbiol.">
        <title>High frequency of phylogenetically diverse reductive dehalogenase-homologous genes in deep subseafloor sedimentary metagenomes.</title>
        <authorList>
            <person name="Kawai M."/>
            <person name="Futagami T."/>
            <person name="Toyoda A."/>
            <person name="Takaki Y."/>
            <person name="Nishi S."/>
            <person name="Hori S."/>
            <person name="Arai W."/>
            <person name="Tsubouchi T."/>
            <person name="Morono Y."/>
            <person name="Uchiyama I."/>
            <person name="Ito T."/>
            <person name="Fujiyama A."/>
            <person name="Inagaki F."/>
            <person name="Takami H."/>
        </authorList>
    </citation>
    <scope>NUCLEOTIDE SEQUENCE</scope>
    <source>
        <strain evidence="1">Expedition CK06-06</strain>
    </source>
</reference>
<evidence type="ECO:0000313" key="1">
    <source>
        <dbReference type="EMBL" id="GAI98366.1"/>
    </source>
</evidence>
<dbReference type="CDD" id="cd06558">
    <property type="entry name" value="crotonase-like"/>
    <property type="match status" value="1"/>
</dbReference>
<comment type="caution">
    <text evidence="1">The sequence shown here is derived from an EMBL/GenBank/DDBJ whole genome shotgun (WGS) entry which is preliminary data.</text>
</comment>
<dbReference type="Gene3D" id="3.90.226.10">
    <property type="entry name" value="2-enoyl-CoA Hydratase, Chain A, domain 1"/>
    <property type="match status" value="1"/>
</dbReference>
<organism evidence="1">
    <name type="scientific">marine sediment metagenome</name>
    <dbReference type="NCBI Taxonomy" id="412755"/>
    <lineage>
        <taxon>unclassified sequences</taxon>
        <taxon>metagenomes</taxon>
        <taxon>ecological metagenomes</taxon>
    </lineage>
</organism>
<sequence>MVYKHIVYDKEDKLAIITFNRPEVRNALNYLAIDEASDAARKAEADEAVRVLILTGAGDKAFVSGADIGELQQRNTLTELGERSDRRRVLANLLETMPKPTIAAINGFAVGVGLEIALACTLRIAADTARFGLPEINLGIMPGNGGTQRLPRLVGKGRAMEMIA</sequence>
<evidence type="ECO:0008006" key="2">
    <source>
        <dbReference type="Google" id="ProtNLM"/>
    </source>
</evidence>
<dbReference type="Pfam" id="PF00378">
    <property type="entry name" value="ECH_1"/>
    <property type="match status" value="1"/>
</dbReference>
<dbReference type="InterPro" id="IPR029045">
    <property type="entry name" value="ClpP/crotonase-like_dom_sf"/>
</dbReference>
<accession>X1U404</accession>
<dbReference type="GO" id="GO:0006635">
    <property type="term" value="P:fatty acid beta-oxidation"/>
    <property type="evidence" value="ECO:0007669"/>
    <property type="project" value="TreeGrafter"/>
</dbReference>
<dbReference type="PANTHER" id="PTHR11941">
    <property type="entry name" value="ENOYL-COA HYDRATASE-RELATED"/>
    <property type="match status" value="1"/>
</dbReference>